<evidence type="ECO:0000256" key="8">
    <source>
        <dbReference type="ARBA" id="ARBA00023136"/>
    </source>
</evidence>
<dbReference type="PANTHER" id="PTHR10266">
    <property type="entry name" value="CYTOCHROME C1"/>
    <property type="match status" value="1"/>
</dbReference>
<protein>
    <recommendedName>
        <fullName evidence="2">Cytochrome c1</fullName>
    </recommendedName>
</protein>
<reference evidence="14 15" key="1">
    <citation type="submission" date="2016-10" db="EMBL/GenBank/DDBJ databases">
        <authorList>
            <person name="de Groot N.N."/>
        </authorList>
    </citation>
    <scope>NUCLEOTIDE SEQUENCE [LARGE SCALE GENOMIC DNA]</scope>
    <source>
        <strain evidence="14 15">DSM 22220</strain>
    </source>
</reference>
<evidence type="ECO:0000256" key="1">
    <source>
        <dbReference type="ARBA" id="ARBA00004370"/>
    </source>
</evidence>
<feature type="binding site" description="covalent" evidence="9">
    <location>
        <position position="385"/>
    </location>
    <ligand>
        <name>heme c</name>
        <dbReference type="ChEBI" id="CHEBI:61717"/>
    </ligand>
</feature>
<comment type="subcellular location">
    <subcellularLocation>
        <location evidence="1">Membrane</location>
    </subcellularLocation>
</comment>
<dbReference type="OrthoDB" id="9808471at2"/>
<evidence type="ECO:0000256" key="10">
    <source>
        <dbReference type="SAM" id="MobiDB-lite"/>
    </source>
</evidence>
<dbReference type="Gene3D" id="1.20.5.100">
    <property type="entry name" value="Cytochrome c1, transmembrane anchor, C-terminal"/>
    <property type="match status" value="1"/>
</dbReference>
<proteinExistence type="predicted"/>
<feature type="compositionally biased region" description="Acidic residues" evidence="10">
    <location>
        <begin position="146"/>
        <end position="168"/>
    </location>
</feature>
<dbReference type="PRINTS" id="PR00603">
    <property type="entry name" value="CYTOCHROMEC1"/>
</dbReference>
<dbReference type="InterPro" id="IPR002326">
    <property type="entry name" value="Cyt_c1"/>
</dbReference>
<evidence type="ECO:0000313" key="15">
    <source>
        <dbReference type="Proteomes" id="UP000199344"/>
    </source>
</evidence>
<feature type="signal peptide" evidence="12">
    <location>
        <begin position="1"/>
        <end position="22"/>
    </location>
</feature>
<evidence type="ECO:0000256" key="6">
    <source>
        <dbReference type="ARBA" id="ARBA00022989"/>
    </source>
</evidence>
<keyword evidence="3 9" id="KW-0349">Heme</keyword>
<feature type="compositionally biased region" description="Basic and acidic residues" evidence="10">
    <location>
        <begin position="209"/>
        <end position="222"/>
    </location>
</feature>
<dbReference type="PANTHER" id="PTHR10266:SF3">
    <property type="entry name" value="CYTOCHROME C1, HEME PROTEIN, MITOCHONDRIAL"/>
    <property type="match status" value="1"/>
</dbReference>
<feature type="binding site" description="covalent" evidence="9">
    <location>
        <position position="260"/>
    </location>
    <ligand>
        <name>heme c</name>
        <dbReference type="ChEBI" id="CHEBI:61717"/>
    </ligand>
</feature>
<evidence type="ECO:0000256" key="11">
    <source>
        <dbReference type="SAM" id="Phobius"/>
    </source>
</evidence>
<feature type="compositionally biased region" description="Low complexity" evidence="10">
    <location>
        <begin position="169"/>
        <end position="182"/>
    </location>
</feature>
<sequence length="461" mass="47748">MTLSIKTLTAVAALSLGAAAWAQDSDQPVTMPDDIVPEAAEAAAEPAVTIIPAAEAEAEAEVAQPDDVAAAEAPAEVAQPDDIAPEAAEAAEADGDAAGATEEAAADADAAAEADAGAEAEADAAEGEMAQDAAATEGEGEGAVAAEEDASAEEMSAEATTETEEVAAEGEAPASEAAPAEDSAAETEAAEVEGEAAAEEGMAEAEAGAEEHAAEEGEEGGHDEAHITDVSFSFEGPFGRFDQFQLQRGLQVYTEVCAACHGLRQVPIRTLADEGGPHLPENQVRAYASQFFIDDAETGEERPRVPTDHFPTVTGDGMGPDLSLMAKARAGFHGPYGTGLSQLFNGMGGPEYIYSVLTSYTGEEVEQAGTYLYGNEAFAGGLISMPPPLSDDLVSYEDGTPATVDQMSRDVSAFLMWTAEPHMMSRQKNGFVAVVFLVVLAALLYLTNKRLWWGVKHGRDQ</sequence>
<feature type="compositionally biased region" description="Acidic residues" evidence="10">
    <location>
        <begin position="183"/>
        <end position="203"/>
    </location>
</feature>
<evidence type="ECO:0000256" key="9">
    <source>
        <dbReference type="PIRSR" id="PIRSR602326-1"/>
    </source>
</evidence>
<dbReference type="GO" id="GO:0009055">
    <property type="term" value="F:electron transfer activity"/>
    <property type="evidence" value="ECO:0007669"/>
    <property type="project" value="InterPro"/>
</dbReference>
<keyword evidence="6 11" id="KW-1133">Transmembrane helix</keyword>
<feature type="chain" id="PRO_5011545764" description="Cytochrome c1" evidence="12">
    <location>
        <begin position="23"/>
        <end position="461"/>
    </location>
</feature>
<name>A0A1G6TB61_9RHOB</name>
<evidence type="ECO:0000256" key="4">
    <source>
        <dbReference type="ARBA" id="ARBA00022692"/>
    </source>
</evidence>
<dbReference type="Proteomes" id="UP000199344">
    <property type="component" value="Unassembled WGS sequence"/>
</dbReference>
<gene>
    <name evidence="14" type="ORF">SAMN05421538_101238</name>
</gene>
<dbReference type="GO" id="GO:0020037">
    <property type="term" value="F:heme binding"/>
    <property type="evidence" value="ECO:0007669"/>
    <property type="project" value="InterPro"/>
</dbReference>
<dbReference type="EMBL" id="FNAH01000001">
    <property type="protein sequence ID" value="SDD26259.1"/>
    <property type="molecule type" value="Genomic_DNA"/>
</dbReference>
<comment type="cofactor">
    <cofactor evidence="9">
        <name>heme c</name>
        <dbReference type="ChEBI" id="CHEBI:61717"/>
    </cofactor>
    <text evidence="9">Binds 1 heme c group covalently per subunit.</text>
</comment>
<feature type="binding site" description="covalent" evidence="9">
    <location>
        <position position="257"/>
    </location>
    <ligand>
        <name>heme c</name>
        <dbReference type="ChEBI" id="CHEBI:61717"/>
    </ligand>
</feature>
<keyword evidence="12" id="KW-0732">Signal</keyword>
<evidence type="ECO:0000259" key="13">
    <source>
        <dbReference type="PROSITE" id="PS51007"/>
    </source>
</evidence>
<dbReference type="Pfam" id="PF02167">
    <property type="entry name" value="Cytochrom_C1"/>
    <property type="match status" value="1"/>
</dbReference>
<keyword evidence="7 9" id="KW-0408">Iron</keyword>
<evidence type="ECO:0000256" key="12">
    <source>
        <dbReference type="SAM" id="SignalP"/>
    </source>
</evidence>
<dbReference type="GO" id="GO:0016020">
    <property type="term" value="C:membrane"/>
    <property type="evidence" value="ECO:0007669"/>
    <property type="project" value="UniProtKB-SubCell"/>
</dbReference>
<dbReference type="SUPFAM" id="SSF46626">
    <property type="entry name" value="Cytochrome c"/>
    <property type="match status" value="1"/>
</dbReference>
<feature type="region of interest" description="Disordered" evidence="10">
    <location>
        <begin position="57"/>
        <end position="222"/>
    </location>
</feature>
<keyword evidence="5 9" id="KW-0479">Metal-binding</keyword>
<dbReference type="AlphaFoldDB" id="A0A1G6TB61"/>
<evidence type="ECO:0000256" key="2">
    <source>
        <dbReference type="ARBA" id="ARBA00016165"/>
    </source>
</evidence>
<evidence type="ECO:0000256" key="3">
    <source>
        <dbReference type="ARBA" id="ARBA00022617"/>
    </source>
</evidence>
<feature type="compositionally biased region" description="Acidic residues" evidence="10">
    <location>
        <begin position="104"/>
        <end position="126"/>
    </location>
</feature>
<keyword evidence="4 11" id="KW-0812">Transmembrane</keyword>
<evidence type="ECO:0000256" key="7">
    <source>
        <dbReference type="ARBA" id="ARBA00023004"/>
    </source>
</evidence>
<evidence type="ECO:0000313" key="14">
    <source>
        <dbReference type="EMBL" id="SDD26259.1"/>
    </source>
</evidence>
<feature type="transmembrane region" description="Helical" evidence="11">
    <location>
        <begin position="430"/>
        <end position="447"/>
    </location>
</feature>
<feature type="compositionally biased region" description="Low complexity" evidence="10">
    <location>
        <begin position="127"/>
        <end position="145"/>
    </location>
</feature>
<dbReference type="Gene3D" id="1.10.760.10">
    <property type="entry name" value="Cytochrome c-like domain"/>
    <property type="match status" value="1"/>
</dbReference>
<dbReference type="InterPro" id="IPR009056">
    <property type="entry name" value="Cyt_c-like_dom"/>
</dbReference>
<feature type="compositionally biased region" description="Low complexity" evidence="10">
    <location>
        <begin position="57"/>
        <end position="88"/>
    </location>
</feature>
<dbReference type="PROSITE" id="PS51007">
    <property type="entry name" value="CYTC"/>
    <property type="match status" value="1"/>
</dbReference>
<keyword evidence="8 11" id="KW-0472">Membrane</keyword>
<accession>A0A1G6TB61</accession>
<feature type="domain" description="Cytochrome c" evidence="13">
    <location>
        <begin position="244"/>
        <end position="376"/>
    </location>
</feature>
<keyword evidence="15" id="KW-1185">Reference proteome</keyword>
<evidence type="ECO:0000256" key="5">
    <source>
        <dbReference type="ARBA" id="ARBA00022723"/>
    </source>
</evidence>
<feature type="binding site" description="covalent" evidence="9">
    <location>
        <position position="261"/>
    </location>
    <ligand>
        <name>heme c</name>
        <dbReference type="ChEBI" id="CHEBI:61717"/>
    </ligand>
</feature>
<dbReference type="GO" id="GO:0046872">
    <property type="term" value="F:metal ion binding"/>
    <property type="evidence" value="ECO:0007669"/>
    <property type="project" value="UniProtKB-KW"/>
</dbReference>
<organism evidence="14 15">
    <name type="scientific">Paracoccus isoporae</name>
    <dbReference type="NCBI Taxonomy" id="591205"/>
    <lineage>
        <taxon>Bacteria</taxon>
        <taxon>Pseudomonadati</taxon>
        <taxon>Pseudomonadota</taxon>
        <taxon>Alphaproteobacteria</taxon>
        <taxon>Rhodobacterales</taxon>
        <taxon>Paracoccaceae</taxon>
        <taxon>Paracoccus</taxon>
    </lineage>
</organism>
<dbReference type="STRING" id="591205.SAMN05421538_101238"/>
<dbReference type="InterPro" id="IPR036909">
    <property type="entry name" value="Cyt_c-like_dom_sf"/>
</dbReference>